<dbReference type="InterPro" id="IPR036397">
    <property type="entry name" value="RNaseH_sf"/>
</dbReference>
<evidence type="ECO:0000313" key="3">
    <source>
        <dbReference type="RefSeq" id="XP_016748312.1"/>
    </source>
</evidence>
<dbReference type="InterPro" id="IPR052929">
    <property type="entry name" value="RNase_H-like_EbsB-rel"/>
</dbReference>
<dbReference type="KEGG" id="ghi:107957315"/>
<organism evidence="2 3">
    <name type="scientific">Gossypium hirsutum</name>
    <name type="common">Upland cotton</name>
    <name type="synonym">Gossypium mexicanum</name>
    <dbReference type="NCBI Taxonomy" id="3635"/>
    <lineage>
        <taxon>Eukaryota</taxon>
        <taxon>Viridiplantae</taxon>
        <taxon>Streptophyta</taxon>
        <taxon>Embryophyta</taxon>
        <taxon>Tracheophyta</taxon>
        <taxon>Spermatophyta</taxon>
        <taxon>Magnoliopsida</taxon>
        <taxon>eudicotyledons</taxon>
        <taxon>Gunneridae</taxon>
        <taxon>Pentapetalae</taxon>
        <taxon>rosids</taxon>
        <taxon>malvids</taxon>
        <taxon>Malvales</taxon>
        <taxon>Malvaceae</taxon>
        <taxon>Malvoideae</taxon>
        <taxon>Gossypium</taxon>
    </lineage>
</organism>
<dbReference type="RefSeq" id="XP_016748312.1">
    <property type="nucleotide sequence ID" value="XM_016892823.1"/>
</dbReference>
<dbReference type="PANTHER" id="PTHR47074">
    <property type="entry name" value="BNAC02G40300D PROTEIN"/>
    <property type="match status" value="1"/>
</dbReference>
<dbReference type="SUPFAM" id="SSF53098">
    <property type="entry name" value="Ribonuclease H-like"/>
    <property type="match status" value="1"/>
</dbReference>
<dbReference type="GO" id="GO:0004523">
    <property type="term" value="F:RNA-DNA hybrid ribonuclease activity"/>
    <property type="evidence" value="ECO:0007669"/>
    <property type="project" value="InterPro"/>
</dbReference>
<accession>A0A1U8PAT5</accession>
<reference evidence="2" key="1">
    <citation type="journal article" date="2020" name="Nat. Genet.">
        <title>Genomic diversifications of five Gossypium allopolyploid species and their impact on cotton improvement.</title>
        <authorList>
            <person name="Chen Z.J."/>
            <person name="Sreedasyam A."/>
            <person name="Ando A."/>
            <person name="Song Q."/>
            <person name="De Santiago L.M."/>
            <person name="Hulse-Kemp A.M."/>
            <person name="Ding M."/>
            <person name="Ye W."/>
            <person name="Kirkbride R.C."/>
            <person name="Jenkins J."/>
            <person name="Plott C."/>
            <person name="Lovell J."/>
            <person name="Lin Y.M."/>
            <person name="Vaughn R."/>
            <person name="Liu B."/>
            <person name="Simpson S."/>
            <person name="Scheffler B.E."/>
            <person name="Wen L."/>
            <person name="Saski C.A."/>
            <person name="Grover C.E."/>
            <person name="Hu G."/>
            <person name="Conover J.L."/>
            <person name="Carlson J.W."/>
            <person name="Shu S."/>
            <person name="Boston L.B."/>
            <person name="Williams M."/>
            <person name="Peterson D.G."/>
            <person name="McGee K."/>
            <person name="Jones D.C."/>
            <person name="Wendel J.F."/>
            <person name="Stelly D.M."/>
            <person name="Grimwood J."/>
            <person name="Schmutz J."/>
        </authorList>
    </citation>
    <scope>NUCLEOTIDE SEQUENCE [LARGE SCALE GENOMIC DNA]</scope>
    <source>
        <strain evidence="2">cv. TM-1</strain>
    </source>
</reference>
<protein>
    <recommendedName>
        <fullName evidence="1">RNase H type-1 domain-containing protein</fullName>
    </recommendedName>
</protein>
<dbReference type="Pfam" id="PF13456">
    <property type="entry name" value="RVT_3"/>
    <property type="match status" value="1"/>
</dbReference>
<keyword evidence="2" id="KW-1185">Reference proteome</keyword>
<dbReference type="GeneID" id="107957315"/>
<reference evidence="3" key="2">
    <citation type="submission" date="2025-08" db="UniProtKB">
        <authorList>
            <consortium name="RefSeq"/>
        </authorList>
    </citation>
    <scope>IDENTIFICATION</scope>
</reference>
<name>A0A1U8PAT5_GOSHI</name>
<dbReference type="PANTHER" id="PTHR47074:SF61">
    <property type="entry name" value="RNASE H TYPE-1 DOMAIN-CONTAINING PROTEIN"/>
    <property type="match status" value="1"/>
</dbReference>
<dbReference type="PaxDb" id="3635-A0A1U8PAT5"/>
<dbReference type="InterPro" id="IPR012337">
    <property type="entry name" value="RNaseH-like_sf"/>
</dbReference>
<gene>
    <name evidence="3" type="primary">LOC107957315</name>
</gene>
<evidence type="ECO:0000313" key="2">
    <source>
        <dbReference type="Proteomes" id="UP000818029"/>
    </source>
</evidence>
<dbReference type="InterPro" id="IPR044730">
    <property type="entry name" value="RNase_H-like_dom_plant"/>
</dbReference>
<feature type="domain" description="RNase H type-1" evidence="1">
    <location>
        <begin position="26"/>
        <end position="138"/>
    </location>
</feature>
<dbReference type="Gene3D" id="3.30.420.10">
    <property type="entry name" value="Ribonuclease H-like superfamily/Ribonuclease H"/>
    <property type="match status" value="1"/>
</dbReference>
<dbReference type="Proteomes" id="UP000818029">
    <property type="component" value="Chromosome A11"/>
</dbReference>
<dbReference type="STRING" id="3635.A0A1U8PAT5"/>
<proteinExistence type="predicted"/>
<dbReference type="InterPro" id="IPR002156">
    <property type="entry name" value="RNaseH_domain"/>
</dbReference>
<sequence length="138" mass="15881">MNERKLRNTQQYIKWSMPEKPTVKINFDASFDNKTHQSAYAIVARNHNGEIIIAGSYLHTMVAKAFEAKAIAYYEVVLLWKDMGLTDIMIEGDSKSTIIKCMIKSRDKSQISAYIRNIQEEKDSFQAIVFHYVPKSAN</sequence>
<dbReference type="GO" id="GO:0003676">
    <property type="term" value="F:nucleic acid binding"/>
    <property type="evidence" value="ECO:0007669"/>
    <property type="project" value="InterPro"/>
</dbReference>
<dbReference type="AlphaFoldDB" id="A0A1U8PAT5"/>
<dbReference type="CDD" id="cd06222">
    <property type="entry name" value="RNase_H_like"/>
    <property type="match status" value="1"/>
</dbReference>
<evidence type="ECO:0000259" key="1">
    <source>
        <dbReference type="Pfam" id="PF13456"/>
    </source>
</evidence>